<feature type="region of interest" description="Disordered" evidence="1">
    <location>
        <begin position="1"/>
        <end position="20"/>
    </location>
</feature>
<reference evidence="2 3" key="1">
    <citation type="submission" date="2010-10" db="EMBL/GenBank/DDBJ databases">
        <title>Complete sequence of Mesorhizobium opportunistum WSM2075.</title>
        <authorList>
            <consortium name="US DOE Joint Genome Institute"/>
            <person name="Lucas S."/>
            <person name="Copeland A."/>
            <person name="Lapidus A."/>
            <person name="Cheng J.-F."/>
            <person name="Bruce D."/>
            <person name="Goodwin L."/>
            <person name="Pitluck S."/>
            <person name="Chertkov O."/>
            <person name="Misra M."/>
            <person name="Detter J.C."/>
            <person name="Han C."/>
            <person name="Tapia R."/>
            <person name="Land M."/>
            <person name="Hauser L."/>
            <person name="Kyrpides N."/>
            <person name="Ovchinnikova G."/>
            <person name="Mavrommatis K.M."/>
            <person name="Tiwari R.P."/>
            <person name="Howieson J.G."/>
            <person name="O'Hara G.W."/>
            <person name="Nandasena K.G."/>
            <person name="Woyke T."/>
        </authorList>
    </citation>
    <scope>NUCLEOTIDE SEQUENCE [LARGE SCALE GENOMIC DNA]</scope>
    <source>
        <strain evidence="3">LMG 24607 / HAMBI 3007 / WSM2075</strain>
    </source>
</reference>
<accession>F7Y3S0</accession>
<gene>
    <name evidence="2" type="ordered locus">Mesop_5121</name>
</gene>
<dbReference type="HOGENOM" id="CLU_2936258_0_0_5"/>
<dbReference type="Proteomes" id="UP000001623">
    <property type="component" value="Chromosome"/>
</dbReference>
<dbReference type="EMBL" id="CP002279">
    <property type="protein sequence ID" value="AEH89539.1"/>
    <property type="molecule type" value="Genomic_DNA"/>
</dbReference>
<dbReference type="AlphaFoldDB" id="F7Y3S0"/>
<protein>
    <submittedName>
        <fullName evidence="2">AraC family transcriptional regulator</fullName>
    </submittedName>
</protein>
<evidence type="ECO:0000313" key="2">
    <source>
        <dbReference type="EMBL" id="AEH89539.1"/>
    </source>
</evidence>
<proteinExistence type="predicted"/>
<evidence type="ECO:0000256" key="1">
    <source>
        <dbReference type="SAM" id="MobiDB-lite"/>
    </source>
</evidence>
<dbReference type="KEGG" id="mop:Mesop_5121"/>
<sequence length="60" mass="6270">MTAGDPMARSGLGSHDDLLPPIGGATLGPGTYKNAPRTFYRAGGVLLSAFPRFLSRIADH</sequence>
<name>F7Y3S0_MESOW</name>
<organism evidence="2 3">
    <name type="scientific">Mesorhizobium opportunistum (strain LMG 24607 / HAMBI 3007 / WSM2075)</name>
    <dbReference type="NCBI Taxonomy" id="536019"/>
    <lineage>
        <taxon>Bacteria</taxon>
        <taxon>Pseudomonadati</taxon>
        <taxon>Pseudomonadota</taxon>
        <taxon>Alphaproteobacteria</taxon>
        <taxon>Hyphomicrobiales</taxon>
        <taxon>Phyllobacteriaceae</taxon>
        <taxon>Mesorhizobium</taxon>
    </lineage>
</organism>
<evidence type="ECO:0000313" key="3">
    <source>
        <dbReference type="Proteomes" id="UP000001623"/>
    </source>
</evidence>
<dbReference type="STRING" id="536019.Mesop_5121"/>